<comment type="caution">
    <text evidence="1">The sequence shown here is derived from an EMBL/GenBank/DDBJ whole genome shotgun (WGS) entry which is preliminary data.</text>
</comment>
<proteinExistence type="predicted"/>
<dbReference type="AlphaFoldDB" id="A0A7K0BSI6"/>
<dbReference type="Proteomes" id="UP000487268">
    <property type="component" value="Unassembled WGS sequence"/>
</dbReference>
<accession>A0A7K0BSI6</accession>
<evidence type="ECO:0000313" key="2">
    <source>
        <dbReference type="Proteomes" id="UP000487268"/>
    </source>
</evidence>
<evidence type="ECO:0000313" key="1">
    <source>
        <dbReference type="EMBL" id="MQY04139.1"/>
    </source>
</evidence>
<protein>
    <submittedName>
        <fullName evidence="1">Uncharacterized protein</fullName>
    </submittedName>
</protein>
<name>A0A7K0BSI6_9ACTN</name>
<reference evidence="1 2" key="1">
    <citation type="submission" date="2019-10" db="EMBL/GenBank/DDBJ databases">
        <title>Actinomadura rubteroloni sp. nov. and Actinomadura macrotermitis sp. nov., isolated from the gut of fungus growing-termite Macrotermes natalensis.</title>
        <authorList>
            <person name="Benndorf R."/>
            <person name="Martin K."/>
            <person name="Kuefner M."/>
            <person name="De Beer W."/>
            <person name="Kaster A.-K."/>
            <person name="Vollmers J."/>
            <person name="Poulsen M."/>
            <person name="Beemelmanns C."/>
        </authorList>
    </citation>
    <scope>NUCLEOTIDE SEQUENCE [LARGE SCALE GENOMIC DNA]</scope>
    <source>
        <strain evidence="1 2">RB68</strain>
    </source>
</reference>
<sequence length="84" mass="9426">MTNLRESASQRLRNDDLAAPGRLDEAGELDALRAEFPGWSFLISDQGRWWALRTGPHAVSEVITDGPALLREQLLEIRVVEQGR</sequence>
<dbReference type="OrthoDB" id="3483725at2"/>
<keyword evidence="2" id="KW-1185">Reference proteome</keyword>
<dbReference type="EMBL" id="WEGH01000001">
    <property type="protein sequence ID" value="MQY04139.1"/>
    <property type="molecule type" value="Genomic_DNA"/>
</dbReference>
<organism evidence="1 2">
    <name type="scientific">Actinomadura macrotermitis</name>
    <dbReference type="NCBI Taxonomy" id="2585200"/>
    <lineage>
        <taxon>Bacteria</taxon>
        <taxon>Bacillati</taxon>
        <taxon>Actinomycetota</taxon>
        <taxon>Actinomycetes</taxon>
        <taxon>Streptosporangiales</taxon>
        <taxon>Thermomonosporaceae</taxon>
        <taxon>Actinomadura</taxon>
    </lineage>
</organism>
<dbReference type="RefSeq" id="WP_153531951.1">
    <property type="nucleotide sequence ID" value="NZ_WEGH01000001.1"/>
</dbReference>
<gene>
    <name evidence="1" type="ORF">ACRB68_21900</name>
</gene>